<feature type="transmembrane region" description="Helical" evidence="2">
    <location>
        <begin position="61"/>
        <end position="79"/>
    </location>
</feature>
<dbReference type="InterPro" id="IPR006976">
    <property type="entry name" value="VanZ-like"/>
</dbReference>
<dbReference type="Pfam" id="PF04892">
    <property type="entry name" value="VanZ"/>
    <property type="match status" value="1"/>
</dbReference>
<evidence type="ECO:0000313" key="4">
    <source>
        <dbReference type="EMBL" id="TNM71540.1"/>
    </source>
</evidence>
<evidence type="ECO:0000256" key="1">
    <source>
        <dbReference type="SAM" id="MobiDB-lite"/>
    </source>
</evidence>
<keyword evidence="2" id="KW-0472">Membrane</keyword>
<gene>
    <name evidence="4" type="ORF">FHR04_08330</name>
</gene>
<proteinExistence type="predicted"/>
<dbReference type="NCBIfam" id="NF037970">
    <property type="entry name" value="vanZ_1"/>
    <property type="match status" value="1"/>
</dbReference>
<organism evidence="4 5">
    <name type="scientific">Deinococcus radiopugnans ATCC 19172</name>
    <dbReference type="NCBI Taxonomy" id="585398"/>
    <lineage>
        <taxon>Bacteria</taxon>
        <taxon>Thermotogati</taxon>
        <taxon>Deinococcota</taxon>
        <taxon>Deinococci</taxon>
        <taxon>Deinococcales</taxon>
        <taxon>Deinococcaceae</taxon>
        <taxon>Deinococcus</taxon>
    </lineage>
</organism>
<keyword evidence="2" id="KW-1133">Transmembrane helix</keyword>
<evidence type="ECO:0000259" key="3">
    <source>
        <dbReference type="Pfam" id="PF04892"/>
    </source>
</evidence>
<evidence type="ECO:0000313" key="5">
    <source>
        <dbReference type="Proteomes" id="UP000313988"/>
    </source>
</evidence>
<protein>
    <submittedName>
        <fullName evidence="4">Antibiotic resistance protein VanZ</fullName>
    </submittedName>
</protein>
<name>A0A5C4Y7L2_9DEIO</name>
<feature type="region of interest" description="Disordered" evidence="1">
    <location>
        <begin position="1"/>
        <end position="21"/>
    </location>
</feature>
<dbReference type="AlphaFoldDB" id="A0A5C4Y7L2"/>
<sequence length="152" mass="16676">MGSGNADRTGGTSPRSGLGLTPPATSSRFRAVWWLISLGIMGTIWWLSSSADTPGPPLVHPLDWIAHFTAYFALAYALGRATGRRDVALLIAVWWGALDEVHQAFVPGRDAGVTDWLFDLAGAWIGSRWATRRRGARQDREGEAETVRNQTW</sequence>
<feature type="transmembrane region" description="Helical" evidence="2">
    <location>
        <begin position="31"/>
        <end position="49"/>
    </location>
</feature>
<dbReference type="OrthoDB" id="291892at2"/>
<evidence type="ECO:0000256" key="2">
    <source>
        <dbReference type="SAM" id="Phobius"/>
    </source>
</evidence>
<dbReference type="EMBL" id="VDMO01000007">
    <property type="protein sequence ID" value="TNM71540.1"/>
    <property type="molecule type" value="Genomic_DNA"/>
</dbReference>
<accession>A0A5C4Y7L2</accession>
<comment type="caution">
    <text evidence="4">The sequence shown here is derived from an EMBL/GenBank/DDBJ whole genome shotgun (WGS) entry which is preliminary data.</text>
</comment>
<feature type="domain" description="VanZ-like" evidence="3">
    <location>
        <begin position="62"/>
        <end position="126"/>
    </location>
</feature>
<reference evidence="4 5" key="1">
    <citation type="submission" date="2019-06" db="EMBL/GenBank/DDBJ databases">
        <title>Genome sequence of Deinococcus radiopugnans ATCC 19172.</title>
        <authorList>
            <person name="Maclea K.S."/>
            <person name="Maynard C.R."/>
        </authorList>
    </citation>
    <scope>NUCLEOTIDE SEQUENCE [LARGE SCALE GENOMIC DNA]</scope>
    <source>
        <strain evidence="4 5">ATCC 19172</strain>
    </source>
</reference>
<keyword evidence="2" id="KW-0812">Transmembrane</keyword>
<dbReference type="Proteomes" id="UP000313988">
    <property type="component" value="Unassembled WGS sequence"/>
</dbReference>